<organism evidence="2 3">
    <name type="scientific">Nocardiopsis alba (strain ATCC BAA-2165 / BE74)</name>
    <dbReference type="NCBI Taxonomy" id="1205910"/>
    <lineage>
        <taxon>Bacteria</taxon>
        <taxon>Bacillati</taxon>
        <taxon>Actinomycetota</taxon>
        <taxon>Actinomycetes</taxon>
        <taxon>Streptosporangiales</taxon>
        <taxon>Nocardiopsidaceae</taxon>
        <taxon>Nocardiopsis</taxon>
    </lineage>
</organism>
<feature type="compositionally biased region" description="Basic and acidic residues" evidence="1">
    <location>
        <begin position="23"/>
        <end position="34"/>
    </location>
</feature>
<protein>
    <submittedName>
        <fullName evidence="2">Uncharacterized protein</fullName>
    </submittedName>
</protein>
<dbReference type="Proteomes" id="UP000003779">
    <property type="component" value="Chromosome"/>
</dbReference>
<reference evidence="3" key="2">
    <citation type="submission" date="2012-08" db="EMBL/GenBank/DDBJ databases">
        <title>Whole-genome sequence of Nocardiopsis alba strain ATCC BAA-2165 associated with honeybees.</title>
        <authorList>
            <person name="Qiao J."/>
            <person name="Chen L."/>
            <person name="Li Y."/>
            <person name="Wang J."/>
            <person name="Zhang W."/>
            <person name="Chen S."/>
        </authorList>
    </citation>
    <scope>NUCLEOTIDE SEQUENCE [LARGE SCALE GENOMIC DNA]</scope>
    <source>
        <strain evidence="3">ATCC BAA-2165 / BE74</strain>
    </source>
</reference>
<gene>
    <name evidence="2" type="ordered locus">B005_2983</name>
</gene>
<feature type="region of interest" description="Disordered" evidence="1">
    <location>
        <begin position="1"/>
        <end position="37"/>
    </location>
</feature>
<dbReference type="EMBL" id="CP003788">
    <property type="protein sequence ID" value="AFR07477.1"/>
    <property type="molecule type" value="Genomic_DNA"/>
</dbReference>
<proteinExistence type="predicted"/>
<accession>J7LAG6</accession>
<evidence type="ECO:0000313" key="2">
    <source>
        <dbReference type="EMBL" id="AFR07477.1"/>
    </source>
</evidence>
<dbReference type="HOGENOM" id="CLU_2524192_0_0_11"/>
<evidence type="ECO:0000256" key="1">
    <source>
        <dbReference type="SAM" id="MobiDB-lite"/>
    </source>
</evidence>
<name>J7LAG6_NOCAA</name>
<reference evidence="2 3" key="1">
    <citation type="journal article" date="2012" name="J. Bacteriol.">
        <title>Whole-Genome Sequence of Nocardiopsis alba Strain ATCC BAA-2165, Associated with Honeybees.</title>
        <authorList>
            <person name="Qiao J."/>
            <person name="Chen L."/>
            <person name="Li Y."/>
            <person name="Wang J."/>
            <person name="Zhang W."/>
            <person name="Chen S."/>
        </authorList>
    </citation>
    <scope>NUCLEOTIDE SEQUENCE [LARGE SCALE GENOMIC DNA]</scope>
    <source>
        <strain evidence="3">ATCC BAA-2165 / BE74</strain>
    </source>
</reference>
<dbReference type="AlphaFoldDB" id="J7LAG6"/>
<sequence length="84" mass="8842">MAGRPRHRCPRSPPRLTVSGHRPRGDHGGPERWGRQGSLVSCGFPVVEAGAHRGSTALDGHYGGLLGATAAAQVETGRFSGMRK</sequence>
<dbReference type="PATRIC" id="fig|1205910.3.peg.2817"/>
<evidence type="ECO:0000313" key="3">
    <source>
        <dbReference type="Proteomes" id="UP000003779"/>
    </source>
</evidence>
<dbReference type="KEGG" id="nal:B005_2983"/>
<feature type="compositionally biased region" description="Basic residues" evidence="1">
    <location>
        <begin position="1"/>
        <end position="10"/>
    </location>
</feature>
<dbReference type="STRING" id="1205910.B005_2983"/>